<dbReference type="RefSeq" id="WP_172357285.1">
    <property type="nucleotide sequence ID" value="NZ_CP053661.1"/>
</dbReference>
<evidence type="ECO:0000259" key="3">
    <source>
        <dbReference type="Pfam" id="PF23357"/>
    </source>
</evidence>
<reference evidence="4 5" key="1">
    <citation type="submission" date="2020-05" db="EMBL/GenBank/DDBJ databases">
        <title>Complete genome sequence of of a novel Thermoleptolyngbya strain isolated from hot springs of Ganzi, Sichuan China.</title>
        <authorList>
            <person name="Tang J."/>
            <person name="Daroch M."/>
            <person name="Li L."/>
            <person name="Waleron K."/>
            <person name="Waleron M."/>
            <person name="Waleron M."/>
        </authorList>
    </citation>
    <scope>NUCLEOTIDE SEQUENCE [LARGE SCALE GENOMIC DNA]</scope>
    <source>
        <strain evidence="4 5">PKUAC-SCTA183</strain>
    </source>
</reference>
<accession>A0A6M8BF50</accession>
<evidence type="ECO:0000256" key="1">
    <source>
        <dbReference type="SAM" id="Phobius"/>
    </source>
</evidence>
<dbReference type="InterPro" id="IPR029062">
    <property type="entry name" value="Class_I_gatase-like"/>
</dbReference>
<dbReference type="Pfam" id="PF23357">
    <property type="entry name" value="DUF7088"/>
    <property type="match status" value="1"/>
</dbReference>
<keyword evidence="1" id="KW-0472">Membrane</keyword>
<dbReference type="InterPro" id="IPR055396">
    <property type="entry name" value="DUF7088"/>
</dbReference>
<feature type="domain" description="DUF7088" evidence="3">
    <location>
        <begin position="104"/>
        <end position="174"/>
    </location>
</feature>
<sequence>MKPLRSYLKLKHLIWPGLFLILMGLTAGLVAGTWGPIPAGLLSAGIGLLVVWLGSQASGFQGLWGKRSTQAGTNAVLATLAVLAIFLLTNFLATRYNTRLDLTENRLFTLAPQSQEVVKSLEDPVKVWIFDLAPNPADRDLLENYRRQNPDGFAYEYVDPQVQPGLAERFGVQNFGEVYVEKGDSRSDSSGNRRQLVQTISPSQRLSERRLTTALVKITSDRQTKVYFLQGHGERELNPGQGGLAQALTSLTDETFQAEPLNLANTAEIPADAAVIVVAGPQRPLLAEEITRLKDFQTRKGGLLLLVDPQANPELDDLLEGWGVAFSDRILVDPVAGRDGAVTIITEYGPHPITDGLNNGITFFPLARPLELGEVEGVEMTPLLFTNARTQAQQIGEDGQLQLDPEAPEGNLVLGAAFSRRLSNAPTPSPSPDAEEPPVQDEARMVAIGNSTFATNGLIDQQLNRDLFLNAIGWLSQEADPTFSVRAAEPTNRRVLFSPSQQIALILASLVFLPLAGLALAVGVWWRRR</sequence>
<evidence type="ECO:0000313" key="5">
    <source>
        <dbReference type="Proteomes" id="UP000505210"/>
    </source>
</evidence>
<feature type="transmembrane region" description="Helical" evidence="1">
    <location>
        <begin position="75"/>
        <end position="93"/>
    </location>
</feature>
<dbReference type="KEGG" id="theu:HPC62_16035"/>
<dbReference type="AlphaFoldDB" id="A0A6M8BF50"/>
<dbReference type="EMBL" id="CP053661">
    <property type="protein sequence ID" value="QKD83507.1"/>
    <property type="molecule type" value="Genomic_DNA"/>
</dbReference>
<dbReference type="InterPro" id="IPR019196">
    <property type="entry name" value="ABC_transp_unknown"/>
</dbReference>
<protein>
    <submittedName>
        <fullName evidence="4">ABC transporter</fullName>
    </submittedName>
</protein>
<organism evidence="4 5">
    <name type="scientific">Thermoleptolyngbya sichuanensis A183</name>
    <dbReference type="NCBI Taxonomy" id="2737172"/>
    <lineage>
        <taxon>Bacteria</taxon>
        <taxon>Bacillati</taxon>
        <taxon>Cyanobacteriota</taxon>
        <taxon>Cyanophyceae</taxon>
        <taxon>Oculatellales</taxon>
        <taxon>Oculatellaceae</taxon>
        <taxon>Thermoleptolyngbya</taxon>
        <taxon>Thermoleptolyngbya sichuanensis</taxon>
    </lineage>
</organism>
<dbReference type="SUPFAM" id="SSF52317">
    <property type="entry name" value="Class I glutamine amidotransferase-like"/>
    <property type="match status" value="1"/>
</dbReference>
<name>A0A6M8BF50_9CYAN</name>
<keyword evidence="1" id="KW-1133">Transmembrane helix</keyword>
<feature type="transmembrane region" description="Helical" evidence="1">
    <location>
        <begin position="503"/>
        <end position="526"/>
    </location>
</feature>
<feature type="domain" description="ABC-type uncharacterised transport system" evidence="2">
    <location>
        <begin position="224"/>
        <end position="462"/>
    </location>
</feature>
<gene>
    <name evidence="4" type="ORF">HPC62_16035</name>
</gene>
<keyword evidence="1" id="KW-0812">Transmembrane</keyword>
<evidence type="ECO:0000313" key="4">
    <source>
        <dbReference type="EMBL" id="QKD83507.1"/>
    </source>
</evidence>
<proteinExistence type="predicted"/>
<dbReference type="Proteomes" id="UP000505210">
    <property type="component" value="Chromosome"/>
</dbReference>
<keyword evidence="5" id="KW-1185">Reference proteome</keyword>
<feature type="transmembrane region" description="Helical" evidence="1">
    <location>
        <begin position="12"/>
        <end position="31"/>
    </location>
</feature>
<evidence type="ECO:0000259" key="2">
    <source>
        <dbReference type="Pfam" id="PF09822"/>
    </source>
</evidence>
<dbReference type="Pfam" id="PF09822">
    <property type="entry name" value="ABC_transp_aux"/>
    <property type="match status" value="1"/>
</dbReference>